<sequence length="267" mass="30961">MRILVKVLLVMAACLPFCCASSVRDSTLYLEVWRSVWRFADESYTNGIYVNRFYHCVGTPITSNVILTSAKCISRFYLSKNKPDIYLYGGYNQTETMIDRTSPFFVHFMVNEIQSLKEYSPMVFEVRQVFRPEVSDVFDSKTDIAYLVLKDPIYLDKGLEFVKLVDNDRNRVYNNCTMVSANRSNTKRSINLTCNFTSNDNSDHLRCHPVNNPHDLRVFFDPGSPIFCEENNSTGFVQVGFVAKYPYLFPQYAFTNPMRLQPVKKIH</sequence>
<dbReference type="EMBL" id="CAJNRD030001116">
    <property type="protein sequence ID" value="CAG5075133.1"/>
    <property type="molecule type" value="Genomic_DNA"/>
</dbReference>
<comment type="caution">
    <text evidence="2">The sequence shown here is derived from an EMBL/GenBank/DDBJ whole genome shotgun (WGS) entry which is preliminary data.</text>
</comment>
<dbReference type="OrthoDB" id="10299852at2759"/>
<dbReference type="InterPro" id="IPR009003">
    <property type="entry name" value="Peptidase_S1_PA"/>
</dbReference>
<dbReference type="InterPro" id="IPR043504">
    <property type="entry name" value="Peptidase_S1_PA_chymotrypsin"/>
</dbReference>
<proteinExistence type="predicted"/>
<keyword evidence="3" id="KW-1185">Reference proteome</keyword>
<evidence type="ECO:0000313" key="3">
    <source>
        <dbReference type="Proteomes" id="UP000786811"/>
    </source>
</evidence>
<organism evidence="2 3">
    <name type="scientific">Cotesia congregata</name>
    <name type="common">Parasitoid wasp</name>
    <name type="synonym">Apanteles congregatus</name>
    <dbReference type="NCBI Taxonomy" id="51543"/>
    <lineage>
        <taxon>Eukaryota</taxon>
        <taxon>Metazoa</taxon>
        <taxon>Ecdysozoa</taxon>
        <taxon>Arthropoda</taxon>
        <taxon>Hexapoda</taxon>
        <taxon>Insecta</taxon>
        <taxon>Pterygota</taxon>
        <taxon>Neoptera</taxon>
        <taxon>Endopterygota</taxon>
        <taxon>Hymenoptera</taxon>
        <taxon>Apocrita</taxon>
        <taxon>Ichneumonoidea</taxon>
        <taxon>Braconidae</taxon>
        <taxon>Microgastrinae</taxon>
        <taxon>Cotesia</taxon>
    </lineage>
</organism>
<dbReference type="SUPFAM" id="SSF50494">
    <property type="entry name" value="Trypsin-like serine proteases"/>
    <property type="match status" value="1"/>
</dbReference>
<protein>
    <recommendedName>
        <fullName evidence="4">Peptidase S1 domain-containing protein</fullName>
    </recommendedName>
</protein>
<gene>
    <name evidence="2" type="ORF">HICCMSTLAB_LOCUS1290</name>
</gene>
<evidence type="ECO:0000313" key="2">
    <source>
        <dbReference type="EMBL" id="CAG5075133.1"/>
    </source>
</evidence>
<accession>A0A8J2EJP5</accession>
<reference evidence="2" key="1">
    <citation type="submission" date="2021-04" db="EMBL/GenBank/DDBJ databases">
        <authorList>
            <person name="Chebbi M.A.C M."/>
        </authorList>
    </citation>
    <scope>NUCLEOTIDE SEQUENCE</scope>
</reference>
<evidence type="ECO:0000256" key="1">
    <source>
        <dbReference type="SAM" id="SignalP"/>
    </source>
</evidence>
<feature type="chain" id="PRO_5035309914" description="Peptidase S1 domain-containing protein" evidence="1">
    <location>
        <begin position="21"/>
        <end position="267"/>
    </location>
</feature>
<name>A0A8J2EJP5_COTCN</name>
<dbReference type="AlphaFoldDB" id="A0A8J2EJP5"/>
<dbReference type="Proteomes" id="UP000786811">
    <property type="component" value="Unassembled WGS sequence"/>
</dbReference>
<dbReference type="Gene3D" id="2.40.10.10">
    <property type="entry name" value="Trypsin-like serine proteases"/>
    <property type="match status" value="1"/>
</dbReference>
<feature type="signal peptide" evidence="1">
    <location>
        <begin position="1"/>
        <end position="20"/>
    </location>
</feature>
<keyword evidence="1" id="KW-0732">Signal</keyword>
<evidence type="ECO:0008006" key="4">
    <source>
        <dbReference type="Google" id="ProtNLM"/>
    </source>
</evidence>